<dbReference type="RefSeq" id="WP_030433434.1">
    <property type="nucleotide sequence ID" value="NZ_JOEF01000042.1"/>
</dbReference>
<organism evidence="2 3">
    <name type="scientific">Allokutzneria albata</name>
    <name type="common">Kibdelosporangium albatum</name>
    <dbReference type="NCBI Taxonomy" id="211114"/>
    <lineage>
        <taxon>Bacteria</taxon>
        <taxon>Bacillati</taxon>
        <taxon>Actinomycetota</taxon>
        <taxon>Actinomycetes</taxon>
        <taxon>Pseudonocardiales</taxon>
        <taxon>Pseudonocardiaceae</taxon>
        <taxon>Allokutzneria</taxon>
    </lineage>
</organism>
<feature type="transmembrane region" description="Helical" evidence="1">
    <location>
        <begin position="106"/>
        <end position="129"/>
    </location>
</feature>
<keyword evidence="1" id="KW-0812">Transmembrane</keyword>
<feature type="transmembrane region" description="Helical" evidence="1">
    <location>
        <begin position="141"/>
        <end position="161"/>
    </location>
</feature>
<feature type="transmembrane region" description="Helical" evidence="1">
    <location>
        <begin position="271"/>
        <end position="289"/>
    </location>
</feature>
<evidence type="ECO:0000313" key="2">
    <source>
        <dbReference type="EMBL" id="SDM24988.1"/>
    </source>
</evidence>
<keyword evidence="1" id="KW-1133">Transmembrane helix</keyword>
<evidence type="ECO:0000313" key="3">
    <source>
        <dbReference type="Proteomes" id="UP000183376"/>
    </source>
</evidence>
<keyword evidence="3" id="KW-1185">Reference proteome</keyword>
<dbReference type="EMBL" id="LT629701">
    <property type="protein sequence ID" value="SDM24988.1"/>
    <property type="molecule type" value="Genomic_DNA"/>
</dbReference>
<keyword evidence="1" id="KW-0472">Membrane</keyword>
<feature type="transmembrane region" description="Helical" evidence="1">
    <location>
        <begin position="295"/>
        <end position="314"/>
    </location>
</feature>
<dbReference type="STRING" id="211114.SAMN04489726_0586"/>
<sequence length="318" mass="33716">MSEWVERARLKLARNGVGAEVADSVLAEVEQHCADSGENAQEAFGTPAEFARSVAAERVPIEDRAARDRMGFTAQQRRRGLIASFGVQLLLVGALVWAKVGASVPLTLAGVVGTALSVAACVGAVYAAFELRPAGRPRSVGKAFVFVAAGVVLGGMSFGWLPKTRLFTMPVLVIPALGVVLLAWAVWRKPKPVTAEAPAGTEEWLSRLGGLLEGRHDVPRARAGELVEEARQHLVAGGLSPEDEFGPAEHYAAELAAHEPARLPWWRRDRVHNVALAAFFLAYLLPGVVGGVSTWALVVAGGMVLVAGALVLFARVRS</sequence>
<accession>A0A1G9RNW8</accession>
<protein>
    <submittedName>
        <fullName evidence="2">Uncharacterized protein</fullName>
    </submittedName>
</protein>
<gene>
    <name evidence="2" type="ORF">SAMN04489726_0586</name>
</gene>
<proteinExistence type="predicted"/>
<feature type="transmembrane region" description="Helical" evidence="1">
    <location>
        <begin position="80"/>
        <end position="100"/>
    </location>
</feature>
<feature type="transmembrane region" description="Helical" evidence="1">
    <location>
        <begin position="167"/>
        <end position="187"/>
    </location>
</feature>
<reference evidence="2 3" key="1">
    <citation type="submission" date="2016-10" db="EMBL/GenBank/DDBJ databases">
        <authorList>
            <person name="de Groot N.N."/>
        </authorList>
    </citation>
    <scope>NUCLEOTIDE SEQUENCE [LARGE SCALE GENOMIC DNA]</scope>
    <source>
        <strain evidence="2 3">DSM 44149</strain>
    </source>
</reference>
<dbReference type="OrthoDB" id="4217222at2"/>
<dbReference type="eggNOG" id="ENOG503346N">
    <property type="taxonomic scope" value="Bacteria"/>
</dbReference>
<dbReference type="Proteomes" id="UP000183376">
    <property type="component" value="Chromosome I"/>
</dbReference>
<name>A0A1G9RNW8_ALLAB</name>
<evidence type="ECO:0000256" key="1">
    <source>
        <dbReference type="SAM" id="Phobius"/>
    </source>
</evidence>
<dbReference type="AlphaFoldDB" id="A0A1G9RNW8"/>